<organism evidence="1 2">
    <name type="scientific">Hymenobacter swuensis DY53</name>
    <dbReference type="NCBI Taxonomy" id="1227739"/>
    <lineage>
        <taxon>Bacteria</taxon>
        <taxon>Pseudomonadati</taxon>
        <taxon>Bacteroidota</taxon>
        <taxon>Cytophagia</taxon>
        <taxon>Cytophagales</taxon>
        <taxon>Hymenobacteraceae</taxon>
        <taxon>Hymenobacter</taxon>
    </lineage>
</organism>
<gene>
    <name evidence="1" type="ORF">Hsw_3102</name>
</gene>
<dbReference type="AlphaFoldDB" id="W8F3U6"/>
<name>W8F3U6_9BACT</name>
<evidence type="ECO:0000313" key="2">
    <source>
        <dbReference type="Proteomes" id="UP000019423"/>
    </source>
</evidence>
<dbReference type="EMBL" id="CP007145">
    <property type="protein sequence ID" value="AHJ98697.1"/>
    <property type="molecule type" value="Genomic_DNA"/>
</dbReference>
<reference evidence="1 2" key="1">
    <citation type="submission" date="2014-01" db="EMBL/GenBank/DDBJ databases">
        <title>Complete genome sequence of ionizing-radiation resistance bacterium Hymenobacter swuensis DY53.</title>
        <authorList>
            <person name="Jung J.-H."/>
            <person name="Jeong S.-W."/>
            <person name="Joe M.-H."/>
            <person name="Cho y.-j."/>
            <person name="Kim M.-K."/>
            <person name="Lim S.-Y."/>
        </authorList>
    </citation>
    <scope>NUCLEOTIDE SEQUENCE [LARGE SCALE GENOMIC DNA]</scope>
    <source>
        <strain evidence="1 2">DY53</strain>
    </source>
</reference>
<dbReference type="Proteomes" id="UP000019423">
    <property type="component" value="Chromosome"/>
</dbReference>
<dbReference type="HOGENOM" id="CLU_3271275_0_0_10"/>
<keyword evidence="2" id="KW-1185">Reference proteome</keyword>
<dbReference type="PATRIC" id="fig|1227739.3.peg.3274"/>
<accession>W8F3U6</accession>
<dbReference type="KEGG" id="hsw:Hsw_3102"/>
<sequence>MEGKPGEYFYNRICCIKPKNSQTGIRRPMTVFSMVLIHCIQ</sequence>
<protein>
    <submittedName>
        <fullName evidence="1">Uncharacterized protein</fullName>
    </submittedName>
</protein>
<proteinExistence type="predicted"/>
<evidence type="ECO:0000313" key="1">
    <source>
        <dbReference type="EMBL" id="AHJ98697.1"/>
    </source>
</evidence>